<proteinExistence type="predicted"/>
<dbReference type="GO" id="GO:0005886">
    <property type="term" value="C:plasma membrane"/>
    <property type="evidence" value="ECO:0007669"/>
    <property type="project" value="UniProtKB-SubCell"/>
</dbReference>
<keyword evidence="2" id="KW-1003">Cell membrane</keyword>
<keyword evidence="8" id="KW-0807">Transducer</keyword>
<dbReference type="RefSeq" id="XP_012684571.1">
    <property type="nucleotide sequence ID" value="XM_012829117.2"/>
</dbReference>
<evidence type="ECO:0000256" key="4">
    <source>
        <dbReference type="ARBA" id="ARBA00022989"/>
    </source>
</evidence>
<feature type="transmembrane region" description="Helical" evidence="9">
    <location>
        <begin position="210"/>
        <end position="229"/>
    </location>
</feature>
<dbReference type="Proteomes" id="UP000515152">
    <property type="component" value="Chromosome 11"/>
</dbReference>
<keyword evidence="3 9" id="KW-0812">Transmembrane</keyword>
<gene>
    <name evidence="12" type="primary">LOC105901635</name>
</gene>
<feature type="transmembrane region" description="Helical" evidence="9">
    <location>
        <begin position="176"/>
        <end position="198"/>
    </location>
</feature>
<evidence type="ECO:0000256" key="7">
    <source>
        <dbReference type="ARBA" id="ARBA00023170"/>
    </source>
</evidence>
<evidence type="ECO:0000259" key="10">
    <source>
        <dbReference type="PROSITE" id="PS50262"/>
    </source>
</evidence>
<keyword evidence="6 9" id="KW-0472">Membrane</keyword>
<evidence type="ECO:0000256" key="3">
    <source>
        <dbReference type="ARBA" id="ARBA00022692"/>
    </source>
</evidence>
<reference evidence="12" key="1">
    <citation type="submission" date="2025-08" db="UniProtKB">
        <authorList>
            <consortium name="RefSeq"/>
        </authorList>
    </citation>
    <scope>IDENTIFICATION</scope>
</reference>
<evidence type="ECO:0000256" key="9">
    <source>
        <dbReference type="SAM" id="Phobius"/>
    </source>
</evidence>
<keyword evidence="5" id="KW-0297">G-protein coupled receptor</keyword>
<evidence type="ECO:0000256" key="1">
    <source>
        <dbReference type="ARBA" id="ARBA00004651"/>
    </source>
</evidence>
<evidence type="ECO:0000256" key="8">
    <source>
        <dbReference type="ARBA" id="ARBA00023224"/>
    </source>
</evidence>
<dbReference type="AlphaFoldDB" id="A0A6P3W064"/>
<dbReference type="GO" id="GO:0004930">
    <property type="term" value="F:G protein-coupled receptor activity"/>
    <property type="evidence" value="ECO:0007669"/>
    <property type="project" value="UniProtKB-KW"/>
</dbReference>
<protein>
    <submittedName>
        <fullName evidence="12">Free fatty acid receptor 3-like</fullName>
    </submittedName>
</protein>
<evidence type="ECO:0000313" key="12">
    <source>
        <dbReference type="RefSeq" id="XP_012684571.1"/>
    </source>
</evidence>
<comment type="subcellular location">
    <subcellularLocation>
        <location evidence="1">Cell membrane</location>
        <topology evidence="1">Multi-pass membrane protein</topology>
    </subcellularLocation>
</comment>
<keyword evidence="11" id="KW-1185">Reference proteome</keyword>
<dbReference type="KEGG" id="char:105901635"/>
<keyword evidence="4 9" id="KW-1133">Transmembrane helix</keyword>
<name>A0A6P3W064_CLUHA</name>
<dbReference type="PROSITE" id="PS50262">
    <property type="entry name" value="G_PROTEIN_RECEP_F1_2"/>
    <property type="match status" value="1"/>
</dbReference>
<feature type="transmembrane region" description="Helical" evidence="9">
    <location>
        <begin position="40"/>
        <end position="61"/>
    </location>
</feature>
<dbReference type="GO" id="GO:0071398">
    <property type="term" value="P:cellular response to fatty acid"/>
    <property type="evidence" value="ECO:0007669"/>
    <property type="project" value="TreeGrafter"/>
</dbReference>
<evidence type="ECO:0000256" key="6">
    <source>
        <dbReference type="ARBA" id="ARBA00023136"/>
    </source>
</evidence>
<dbReference type="InterPro" id="IPR017452">
    <property type="entry name" value="GPCR_Rhodpsn_7TM"/>
</dbReference>
<feature type="domain" description="G-protein coupled receptors family 1 profile" evidence="10">
    <location>
        <begin position="19"/>
        <end position="264"/>
    </location>
</feature>
<dbReference type="GeneID" id="105901635"/>
<evidence type="ECO:0000256" key="2">
    <source>
        <dbReference type="ARBA" id="ARBA00022475"/>
    </source>
</evidence>
<dbReference type="PANTHER" id="PTHR45822:SF8">
    <property type="entry name" value="FREE FATTY ACID RECEPTOR 3-RELATED"/>
    <property type="match status" value="1"/>
</dbReference>
<sequence>MELFILAYYIIIFLFGLPANILALYAFSCKIHTKASPTDVLLLNLTVSDLLFLLCLPLKMYEVASGMHWLLPQTLCLLSTFVFYTTIHNSSILLTATSVDRYLCVGYAVWYRQHVRAMHGVLASVFIWILSSAHFIYLYLIELMPDSSSPSSGVCYDNFTEAQLGVIQPIRLELCVVFFILPLLVSSFCYVRFILILSRISRLQPEKRRRAAGMAVGTLLVFVVCFMPYNITHILGYIQGGSVGWRTEALLLTATNAILDPIIFYFSSSTFQGSTRKVICLMWSNGCCKTKCTSPPVEAATAGGGATA</sequence>
<feature type="transmembrane region" description="Helical" evidence="9">
    <location>
        <begin position="121"/>
        <end position="141"/>
    </location>
</feature>
<dbReference type="InterPro" id="IPR000276">
    <property type="entry name" value="GPCR_Rhodpsn"/>
</dbReference>
<evidence type="ECO:0000313" key="11">
    <source>
        <dbReference type="Proteomes" id="UP000515152"/>
    </source>
</evidence>
<accession>A0A6P3W064</accession>
<dbReference type="InterPro" id="IPR013312">
    <property type="entry name" value="GPR40-rel_orph"/>
</dbReference>
<dbReference type="OrthoDB" id="5961208at2759"/>
<keyword evidence="7" id="KW-0675">Receptor</keyword>
<feature type="transmembrane region" description="Helical" evidence="9">
    <location>
        <begin position="249"/>
        <end position="267"/>
    </location>
</feature>
<feature type="transmembrane region" description="Helical" evidence="9">
    <location>
        <begin position="6"/>
        <end position="28"/>
    </location>
</feature>
<dbReference type="CDD" id="cd15170">
    <property type="entry name" value="7tmA_FFAR2_FFAR3"/>
    <property type="match status" value="1"/>
</dbReference>
<dbReference type="Pfam" id="PF00001">
    <property type="entry name" value="7tm_1"/>
    <property type="match status" value="1"/>
</dbReference>
<dbReference type="PANTHER" id="PTHR45822">
    <property type="entry name" value="FREE FATTY ACID RECEPTOR 2-RELATED"/>
    <property type="match status" value="1"/>
</dbReference>
<dbReference type="PRINTS" id="PR01904">
    <property type="entry name" value="GPR40FAMILY"/>
</dbReference>
<dbReference type="SUPFAM" id="SSF81321">
    <property type="entry name" value="Family A G protein-coupled receptor-like"/>
    <property type="match status" value="1"/>
</dbReference>
<evidence type="ECO:0000256" key="5">
    <source>
        <dbReference type="ARBA" id="ARBA00023040"/>
    </source>
</evidence>
<dbReference type="Gene3D" id="1.20.1070.10">
    <property type="entry name" value="Rhodopsin 7-helix transmembrane proteins"/>
    <property type="match status" value="1"/>
</dbReference>
<dbReference type="PRINTS" id="PR00237">
    <property type="entry name" value="GPCRRHODOPSN"/>
</dbReference>
<organism evidence="11 12">
    <name type="scientific">Clupea harengus</name>
    <name type="common">Atlantic herring</name>
    <dbReference type="NCBI Taxonomy" id="7950"/>
    <lineage>
        <taxon>Eukaryota</taxon>
        <taxon>Metazoa</taxon>
        <taxon>Chordata</taxon>
        <taxon>Craniata</taxon>
        <taxon>Vertebrata</taxon>
        <taxon>Euteleostomi</taxon>
        <taxon>Actinopterygii</taxon>
        <taxon>Neopterygii</taxon>
        <taxon>Teleostei</taxon>
        <taxon>Clupei</taxon>
        <taxon>Clupeiformes</taxon>
        <taxon>Clupeoidei</taxon>
        <taxon>Clupeidae</taxon>
        <taxon>Clupea</taxon>
    </lineage>
</organism>